<dbReference type="InterPro" id="IPR001106">
    <property type="entry name" value="Aromatic_Lyase"/>
</dbReference>
<dbReference type="InterPro" id="IPR024083">
    <property type="entry name" value="Fumarase/histidase_N"/>
</dbReference>
<accession>A0ABW5DTV1</accession>
<dbReference type="RefSeq" id="WP_379876917.1">
    <property type="nucleotide sequence ID" value="NZ_JBHUIP010000012.1"/>
</dbReference>
<dbReference type="GO" id="GO:0016829">
    <property type="term" value="F:lyase activity"/>
    <property type="evidence" value="ECO:0007669"/>
    <property type="project" value="UniProtKB-KW"/>
</dbReference>
<reference evidence="2" key="1">
    <citation type="journal article" date="2019" name="Int. J. Syst. Evol. Microbiol.">
        <title>The Global Catalogue of Microorganisms (GCM) 10K type strain sequencing project: providing services to taxonomists for standard genome sequencing and annotation.</title>
        <authorList>
            <consortium name="The Broad Institute Genomics Platform"/>
            <consortium name="The Broad Institute Genome Sequencing Center for Infectious Disease"/>
            <person name="Wu L."/>
            <person name="Ma J."/>
        </authorList>
    </citation>
    <scope>NUCLEOTIDE SEQUENCE [LARGE SCALE GENOMIC DNA]</scope>
    <source>
        <strain evidence="2">CGMCC 1.19062</strain>
    </source>
</reference>
<dbReference type="Pfam" id="PF00221">
    <property type="entry name" value="Lyase_aromatic"/>
    <property type="match status" value="1"/>
</dbReference>
<comment type="caution">
    <text evidence="1">The sequence shown here is derived from an EMBL/GenBank/DDBJ whole genome shotgun (WGS) entry which is preliminary data.</text>
</comment>
<evidence type="ECO:0000313" key="1">
    <source>
        <dbReference type="EMBL" id="MFD2263874.1"/>
    </source>
</evidence>
<dbReference type="Proteomes" id="UP001597295">
    <property type="component" value="Unassembled WGS sequence"/>
</dbReference>
<dbReference type="InterPro" id="IPR008948">
    <property type="entry name" value="L-Aspartase-like"/>
</dbReference>
<dbReference type="Gene3D" id="1.20.200.10">
    <property type="entry name" value="Fumarase/aspartase (Central domain)"/>
    <property type="match status" value="1"/>
</dbReference>
<proteinExistence type="predicted"/>
<dbReference type="SUPFAM" id="SSF48557">
    <property type="entry name" value="L-aspartase-like"/>
    <property type="match status" value="1"/>
</dbReference>
<dbReference type="Gene3D" id="1.10.275.10">
    <property type="entry name" value="Fumarase/aspartase (N-terminal domain)"/>
    <property type="match status" value="1"/>
</dbReference>
<dbReference type="EMBL" id="JBHUIP010000012">
    <property type="protein sequence ID" value="MFD2263874.1"/>
    <property type="molecule type" value="Genomic_DNA"/>
</dbReference>
<gene>
    <name evidence="1" type="ORF">ACFSM5_13310</name>
</gene>
<name>A0ABW5DTV1_9PROT</name>
<organism evidence="1 2">
    <name type="scientific">Lacibacterium aquatile</name>
    <dbReference type="NCBI Taxonomy" id="1168082"/>
    <lineage>
        <taxon>Bacteria</taxon>
        <taxon>Pseudomonadati</taxon>
        <taxon>Pseudomonadota</taxon>
        <taxon>Alphaproteobacteria</taxon>
        <taxon>Rhodospirillales</taxon>
        <taxon>Rhodospirillaceae</taxon>
    </lineage>
</organism>
<dbReference type="PANTHER" id="PTHR10362">
    <property type="entry name" value="HISTIDINE AMMONIA-LYASE"/>
    <property type="match status" value="1"/>
</dbReference>
<evidence type="ECO:0000313" key="2">
    <source>
        <dbReference type="Proteomes" id="UP001597295"/>
    </source>
</evidence>
<keyword evidence="2" id="KW-1185">Reference proteome</keyword>
<protein>
    <submittedName>
        <fullName evidence="1">Aromatic amino acid lyase</fullName>
    </submittedName>
</protein>
<keyword evidence="1" id="KW-0456">Lyase</keyword>
<sequence>MTTAAAVVLDGESLTLATLARIAGGGVTVSLAPTAQARIQAGRAVVEDMVARKVPAYGITTGFGSQKDYALAEHELIEFNRRVIVGHSTFAPGDAVTPEAVRAALAIQLNLFATGRSGVRPELVEVLLLRLNAGLTPDVQSGSSVGASDIVSLSQMALPLLGLPGPGGESDGPTVAGGLAAKEAMSLMNSNTLTLAEAAVAVHDARRLLKALDRAAALSLEGFRGNPHAWGEAVERAHPQPGQIEAGSHLRALLSGSRLWTGGEQRFLQDPLSFRCTPQIHGAAYATLAWTQGILETELNASVDNPTVDIAAGVTVSHGNMENTLLAVALDALRLALAKALQACGERIHKLQWPSFSSLPTGLAATPGAIGGVQFLNLGHIAAAKVASATHHAAPASLLYHGQVCDGVEDVGGLAPQSVHATRRLLEDAWVLVTLESAIAAWAIDLRGIATDVLGEGLRGIQTGLRPQLPIGVEGITPFDLRPLVDYIRSF</sequence>